<dbReference type="EMBL" id="CVRY01000005">
    <property type="protein sequence ID" value="CRL63487.1"/>
    <property type="molecule type" value="Genomic_DNA"/>
</dbReference>
<sequence>MKIMDYCTQATPITDFNIDRKEKEKIKNSINSISNSFSSFYVREEKKSFSSKISFFIKKIFNIKTSLTFLLNTDQHGRLNNLSTLLEGCEKIEFKNNNLINSDFISIDNKSLDSFFLSLNIAIKNDTNDSAKKIIQNYLYEKSKTKADFITIMRISLDVINNFQKEKIEQFNKNNIEYASMLDYINFNYKQHIDMALNYACKEIDGKESNKLGNSIMYLVNTMHNIYSIEMEKNFIINIAKCFMDKVVKYNVENYNNDSFRKSIIKLLINKLKNNEGVREFVENMLDSGVLEYEDIIKEEEKTAGDECFISEHNRKMKKFFSNNENGNEIKNKIANIIRDNDKIILNKMKNNSNGLENKMVLLNIIEYLKSDNDWSLNLL</sequence>
<accession>A0A0G4QC10</accession>
<organism evidence="1 2">
    <name type="scientific">Proteus penneri</name>
    <dbReference type="NCBI Taxonomy" id="102862"/>
    <lineage>
        <taxon>Bacteria</taxon>
        <taxon>Pseudomonadati</taxon>
        <taxon>Pseudomonadota</taxon>
        <taxon>Gammaproteobacteria</taxon>
        <taxon>Enterobacterales</taxon>
        <taxon>Morganellaceae</taxon>
        <taxon>Proteus</taxon>
    </lineage>
</organism>
<dbReference type="Proteomes" id="UP000183920">
    <property type="component" value="Unassembled WGS sequence"/>
</dbReference>
<gene>
    <name evidence="1" type="ORF">BN1804_02506</name>
</gene>
<dbReference type="RefSeq" id="WP_072064295.1">
    <property type="nucleotide sequence ID" value="NZ_CVRY01000005.1"/>
</dbReference>
<evidence type="ECO:0000313" key="2">
    <source>
        <dbReference type="Proteomes" id="UP000183920"/>
    </source>
</evidence>
<proteinExistence type="predicted"/>
<evidence type="ECO:0000313" key="1">
    <source>
        <dbReference type="EMBL" id="CRL63487.1"/>
    </source>
</evidence>
<protein>
    <submittedName>
        <fullName evidence="1">Uncharacterized protein</fullName>
    </submittedName>
</protein>
<name>A0A0G4QC10_9GAMM</name>
<reference evidence="2" key="1">
    <citation type="submission" date="2015-06" db="EMBL/GenBank/DDBJ databases">
        <authorList>
            <person name="Urmite Genomes"/>
        </authorList>
    </citation>
    <scope>NUCLEOTIDE SEQUENCE [LARGE SCALE GENOMIC DNA]</scope>
    <source>
        <strain evidence="2">CSUR P1867</strain>
    </source>
</reference>
<dbReference type="AlphaFoldDB" id="A0A0G4QC10"/>